<name>J9H3Q4_9ZZZZ</name>
<protein>
    <submittedName>
        <fullName evidence="1">Uncharacterized protein</fullName>
    </submittedName>
</protein>
<dbReference type="AlphaFoldDB" id="J9H3Q4"/>
<reference evidence="1" key="1">
    <citation type="journal article" date="2012" name="PLoS ONE">
        <title>Gene sets for utilization of primary and secondary nutrition supplies in the distal gut of endangered iberian lynx.</title>
        <authorList>
            <person name="Alcaide M."/>
            <person name="Messina E."/>
            <person name="Richter M."/>
            <person name="Bargiela R."/>
            <person name="Peplies J."/>
            <person name="Huws S.A."/>
            <person name="Newbold C.J."/>
            <person name="Golyshin P.N."/>
            <person name="Simon M.A."/>
            <person name="Lopez G."/>
            <person name="Yakimov M.M."/>
            <person name="Ferrer M."/>
        </authorList>
    </citation>
    <scope>NUCLEOTIDE SEQUENCE</scope>
</reference>
<dbReference type="EMBL" id="AMCI01000150">
    <property type="protein sequence ID" value="EJX10603.1"/>
    <property type="molecule type" value="Genomic_DNA"/>
</dbReference>
<proteinExistence type="predicted"/>
<evidence type="ECO:0000313" key="1">
    <source>
        <dbReference type="EMBL" id="EJX10603.1"/>
    </source>
</evidence>
<sequence length="135" mass="15747">MNFLTCLNNRKFCSRQHSSCNITQTSFLVLFLRMNQSTYRTFYQFHSPNQQTHITDIKNRVESRQFIRNSNICTTCIKESIYHPIDKLHKRMEDTQHPDYTKHIKNKMRQCSSLGLGIGGQSSQIGGYGCSDIFT</sequence>
<comment type="caution">
    <text evidence="1">The sequence shown here is derived from an EMBL/GenBank/DDBJ whole genome shotgun (WGS) entry which is preliminary data.</text>
</comment>
<accession>J9H3Q4</accession>
<gene>
    <name evidence="1" type="ORF">EVA_00897</name>
</gene>
<organism evidence="1">
    <name type="scientific">gut metagenome</name>
    <dbReference type="NCBI Taxonomy" id="749906"/>
    <lineage>
        <taxon>unclassified sequences</taxon>
        <taxon>metagenomes</taxon>
        <taxon>organismal metagenomes</taxon>
    </lineage>
</organism>